<feature type="transmembrane region" description="Helical" evidence="6">
    <location>
        <begin position="397"/>
        <end position="419"/>
    </location>
</feature>
<dbReference type="Proteomes" id="UP001208567">
    <property type="component" value="Unassembled WGS sequence"/>
</dbReference>
<dbReference type="PANTHER" id="PTHR30474">
    <property type="entry name" value="CELL CYCLE PROTEIN"/>
    <property type="match status" value="1"/>
</dbReference>
<feature type="transmembrane region" description="Helical" evidence="6">
    <location>
        <begin position="82"/>
        <end position="101"/>
    </location>
</feature>
<feature type="transmembrane region" description="Helical" evidence="6">
    <location>
        <begin position="167"/>
        <end position="188"/>
    </location>
</feature>
<feature type="transmembrane region" description="Helical" evidence="6">
    <location>
        <begin position="209"/>
        <end position="240"/>
    </location>
</feature>
<dbReference type="PANTHER" id="PTHR30474:SF1">
    <property type="entry name" value="PEPTIDOGLYCAN GLYCOSYLTRANSFERASE MRDB"/>
    <property type="match status" value="1"/>
</dbReference>
<dbReference type="NCBIfam" id="NF038403">
    <property type="entry name" value="perm_prefix_1"/>
    <property type="match status" value="1"/>
</dbReference>
<dbReference type="InterPro" id="IPR047928">
    <property type="entry name" value="Perm_prefix_1"/>
</dbReference>
<keyword evidence="4 6" id="KW-1133">Transmembrane helix</keyword>
<dbReference type="RefSeq" id="WP_264850224.1">
    <property type="nucleotide sequence ID" value="NZ_BRXR01000001.1"/>
</dbReference>
<keyword evidence="2 6" id="KW-0812">Transmembrane</keyword>
<name>A0ABQ5N6V0_9CLOT</name>
<evidence type="ECO:0000313" key="7">
    <source>
        <dbReference type="EMBL" id="GLC30949.1"/>
    </source>
</evidence>
<comment type="caution">
    <text evidence="7">The sequence shown here is derived from an EMBL/GenBank/DDBJ whole genome shotgun (WGS) entry which is preliminary data.</text>
</comment>
<evidence type="ECO:0000256" key="2">
    <source>
        <dbReference type="ARBA" id="ARBA00022692"/>
    </source>
</evidence>
<comment type="subcellular location">
    <subcellularLocation>
        <location evidence="1">Membrane</location>
        <topology evidence="1">Multi-pass membrane protein</topology>
    </subcellularLocation>
</comment>
<feature type="transmembrane region" description="Helical" evidence="6">
    <location>
        <begin position="369"/>
        <end position="391"/>
    </location>
</feature>
<feature type="transmembrane region" description="Helical" evidence="6">
    <location>
        <begin position="113"/>
        <end position="132"/>
    </location>
</feature>
<dbReference type="InterPro" id="IPR001182">
    <property type="entry name" value="FtsW/RodA"/>
</dbReference>
<keyword evidence="7" id="KW-0131">Cell cycle</keyword>
<feature type="transmembrane region" description="Helical" evidence="6">
    <location>
        <begin position="324"/>
        <end position="348"/>
    </location>
</feature>
<keyword evidence="7" id="KW-0132">Cell division</keyword>
<evidence type="ECO:0000256" key="4">
    <source>
        <dbReference type="ARBA" id="ARBA00022989"/>
    </source>
</evidence>
<sequence length="432" mass="47830">MGLNSNEIIGEYIKNVCSLVKNKDAHEEIKLELENHILELSDELISEGTKESEATEKAIAQMGDATVVGSQLNKAHKGNPDWTLLIITLLLSGFGLLSMYFIKISGLASEEVFYKNLGYFVIGIAIVTGIYFFDYRKLRKYSKYIYIVTLFFAMLAAFTGPQSNGRIHLSLFFTVWNFLDLSVFILIISSCGIFSDWDFSKLENKLKGIGLLALPLLLIASAPSVSACAIYVISFIVLLFGSKANYKYILLIVCALFGLSFFFVLSEPYRISRMLTFVNPQKDPQGAGYLIIQVKKLLIGAGFFGKGLTLTRQALPEPHTDLIFAYIIYTFGWFAGLSIVALASAFIVRIISLATSVKDTYGKLLIKGIAAIFAVEFSWNILMVLGFAPLVGMSLPFISYGGSQFIMNMIAIGLISSVYKRRTLTVSVRADN</sequence>
<accession>A0ABQ5N6V0</accession>
<evidence type="ECO:0000313" key="8">
    <source>
        <dbReference type="Proteomes" id="UP001208567"/>
    </source>
</evidence>
<dbReference type="EMBL" id="BRXR01000001">
    <property type="protein sequence ID" value="GLC30949.1"/>
    <property type="molecule type" value="Genomic_DNA"/>
</dbReference>
<evidence type="ECO:0000256" key="3">
    <source>
        <dbReference type="ARBA" id="ARBA00022960"/>
    </source>
</evidence>
<reference evidence="7 8" key="1">
    <citation type="journal article" date="2024" name="Int. J. Syst. Evol. Microbiol.">
        <title>Clostridium omnivorum sp. nov., isolated from anoxic soil under the treatment of reductive soil disinfestation.</title>
        <authorList>
            <person name="Ueki A."/>
            <person name="Tonouchi A."/>
            <person name="Kaku N."/>
            <person name="Honma S."/>
            <person name="Ueki K."/>
        </authorList>
    </citation>
    <scope>NUCLEOTIDE SEQUENCE [LARGE SCALE GENOMIC DNA]</scope>
    <source>
        <strain evidence="7 8">E14</strain>
    </source>
</reference>
<keyword evidence="3" id="KW-0133">Cell shape</keyword>
<feature type="transmembrane region" description="Helical" evidence="6">
    <location>
        <begin position="246"/>
        <end position="265"/>
    </location>
</feature>
<keyword evidence="5 6" id="KW-0472">Membrane</keyword>
<dbReference type="GO" id="GO:0051301">
    <property type="term" value="P:cell division"/>
    <property type="evidence" value="ECO:0007669"/>
    <property type="project" value="UniProtKB-KW"/>
</dbReference>
<gene>
    <name evidence="7" type="ORF">bsdE14_23590</name>
</gene>
<feature type="transmembrane region" description="Helical" evidence="6">
    <location>
        <begin position="144"/>
        <end position="161"/>
    </location>
</feature>
<dbReference type="Pfam" id="PF01098">
    <property type="entry name" value="FTSW_RODA_SPOVE"/>
    <property type="match status" value="1"/>
</dbReference>
<evidence type="ECO:0000256" key="1">
    <source>
        <dbReference type="ARBA" id="ARBA00004141"/>
    </source>
</evidence>
<protein>
    <submittedName>
        <fullName evidence="7">Cell division protein FtsW</fullName>
    </submittedName>
</protein>
<keyword evidence="8" id="KW-1185">Reference proteome</keyword>
<feature type="transmembrane region" description="Helical" evidence="6">
    <location>
        <begin position="286"/>
        <end position="304"/>
    </location>
</feature>
<evidence type="ECO:0000256" key="5">
    <source>
        <dbReference type="ARBA" id="ARBA00023136"/>
    </source>
</evidence>
<proteinExistence type="predicted"/>
<evidence type="ECO:0000256" key="6">
    <source>
        <dbReference type="SAM" id="Phobius"/>
    </source>
</evidence>
<organism evidence="7 8">
    <name type="scientific">Clostridium omnivorum</name>
    <dbReference type="NCBI Taxonomy" id="1604902"/>
    <lineage>
        <taxon>Bacteria</taxon>
        <taxon>Bacillati</taxon>
        <taxon>Bacillota</taxon>
        <taxon>Clostridia</taxon>
        <taxon>Eubacteriales</taxon>
        <taxon>Clostridiaceae</taxon>
        <taxon>Clostridium</taxon>
    </lineage>
</organism>